<organism evidence="3 4">
    <name type="scientific">Paenibacillus sambharensis</name>
    <dbReference type="NCBI Taxonomy" id="1803190"/>
    <lineage>
        <taxon>Bacteria</taxon>
        <taxon>Bacillati</taxon>
        <taxon>Bacillota</taxon>
        <taxon>Bacilli</taxon>
        <taxon>Bacillales</taxon>
        <taxon>Paenibacillaceae</taxon>
        <taxon>Paenibacillus</taxon>
    </lineage>
</organism>
<dbReference type="Pfam" id="PF00395">
    <property type="entry name" value="SLH"/>
    <property type="match status" value="2"/>
</dbReference>
<reference evidence="3 4" key="1">
    <citation type="submission" date="2018-06" db="EMBL/GenBank/DDBJ databases">
        <title>Paenibacillus imtechensis sp. nov.</title>
        <authorList>
            <person name="Pinnaka A.K."/>
            <person name="Singh H."/>
            <person name="Kaur M."/>
        </authorList>
    </citation>
    <scope>NUCLEOTIDE SEQUENCE [LARGE SCALE GENOMIC DNA]</scope>
    <source>
        <strain evidence="3 4">SMB1</strain>
    </source>
</reference>
<keyword evidence="4" id="KW-1185">Reference proteome</keyword>
<evidence type="ECO:0000313" key="4">
    <source>
        <dbReference type="Proteomes" id="UP000249522"/>
    </source>
</evidence>
<protein>
    <recommendedName>
        <fullName evidence="2">SLH domain-containing protein</fullName>
    </recommendedName>
</protein>
<feature type="chain" id="PRO_5016173654" description="SLH domain-containing protein" evidence="1">
    <location>
        <begin position="29"/>
        <end position="908"/>
    </location>
</feature>
<keyword evidence="1" id="KW-0732">Signal</keyword>
<feature type="domain" description="SLH" evidence="2">
    <location>
        <begin position="188"/>
        <end position="251"/>
    </location>
</feature>
<accession>A0A2W1LP37</accession>
<dbReference type="Proteomes" id="UP000249522">
    <property type="component" value="Unassembled WGS sequence"/>
</dbReference>
<evidence type="ECO:0000313" key="3">
    <source>
        <dbReference type="EMBL" id="PZD93591.1"/>
    </source>
</evidence>
<feature type="domain" description="SLH" evidence="2">
    <location>
        <begin position="52"/>
        <end position="114"/>
    </location>
</feature>
<sequence length="908" mass="96207">MPYSTSTWKKLLISTIICSMLSSGAAYAETAGTTKGAASTEGTVTAPASGSVSMLFSDVAAGHWAEKHIGKLSLQGIVKGNNGKFRPADSVTQQEAVVMAIRFLGLEDEVDAAVMSFPESFRVGNYYTSYAALAFQKGLLEQETEMKAAAADSSSDWGSKPATREWITKLVVRAIGEQEKAAAMSGSAPAFHDAALADSSYNGYINAAVSLGLVNGVSANRFDPKGLVNRAMMATLLSRAEAKYPVNYEGQSQGVISAVSDNQITLYYADGRTVTYALTPSTMVFRFDSEKTSSLGALNAYTNVMVIAENGTARYVEQLDANVLVESVTGTVGSVDLAAGELWLKVGSGYQSFKYDGNLVIENSSGAPLSLTDLKEGSTVEILRDKFRTTPLVVKIIVKGAPVSRTGSGTITQIQAGKITIQESDSSATWNVSSSVAVTRNGRPASLGEITAGDKAEFEIHNDLVTKLNVTATGSQKVTGTFNDISADGKTITYIVNGRPEAKFIAASANIIIEGITNPGITDLAKDDELELTLNADGQVTQIKVINREIVMLNNATILSYVPESKVLTVSDSSGKPHALSLSSKTKIDFNGTAMTLETAGSMLVKGRKVSVGYSDSNAIILKFVFQYSGKLSGINSLTNQITIRMADDSTVTLPLESPTVELLGKANPVLADLKTGDSVTLLLNATQDKVVLIKVGQVVQQTVSSVDTAANKIKLTSAEGQTSEWTAGSALAISDEKGNSIALGQLTSGQVVNVTYEGKTAVAIKKVAVTNGQIAAVDASKVTVKDYSGQTVEFQLSTGYQVMKNGASAPASTLAVGDRVEIRKNTNDQLVVTVNPGIVKTYWKYDAAAKTLYVTRSAVADRYMYNVLPETVIQSADGTKLDIQTLKNGDKITLYLFQDKLLEVVKQ</sequence>
<feature type="signal peptide" evidence="1">
    <location>
        <begin position="1"/>
        <end position="28"/>
    </location>
</feature>
<proteinExistence type="predicted"/>
<comment type="caution">
    <text evidence="3">The sequence shown here is derived from an EMBL/GenBank/DDBJ whole genome shotgun (WGS) entry which is preliminary data.</text>
</comment>
<dbReference type="OrthoDB" id="2611444at2"/>
<evidence type="ECO:0000256" key="1">
    <source>
        <dbReference type="SAM" id="SignalP"/>
    </source>
</evidence>
<dbReference type="InterPro" id="IPR001119">
    <property type="entry name" value="SLH_dom"/>
</dbReference>
<gene>
    <name evidence="3" type="ORF">DNH61_23525</name>
</gene>
<evidence type="ECO:0000259" key="2">
    <source>
        <dbReference type="PROSITE" id="PS51272"/>
    </source>
</evidence>
<name>A0A2W1LP37_9BACL</name>
<dbReference type="EMBL" id="QKRB01000057">
    <property type="protein sequence ID" value="PZD93591.1"/>
    <property type="molecule type" value="Genomic_DNA"/>
</dbReference>
<dbReference type="PROSITE" id="PS51272">
    <property type="entry name" value="SLH"/>
    <property type="match status" value="2"/>
</dbReference>
<dbReference type="RefSeq" id="WP_111149260.1">
    <property type="nucleotide sequence ID" value="NZ_QKRB01000057.1"/>
</dbReference>
<dbReference type="AlphaFoldDB" id="A0A2W1LP37"/>